<protein>
    <recommendedName>
        <fullName evidence="6">Lipase-like C-terminal domain-containing protein</fullName>
    </recommendedName>
</protein>
<keyword evidence="4" id="KW-0378">Hydrolase</keyword>
<dbReference type="GO" id="GO:0005576">
    <property type="term" value="C:extracellular region"/>
    <property type="evidence" value="ECO:0007669"/>
    <property type="project" value="UniProtKB-SubCell"/>
</dbReference>
<dbReference type="PANTHER" id="PTHR34043:SF3">
    <property type="entry name" value="ALPHA_BETA-HYDROLASES SUPERFAMILY PROTEIN"/>
    <property type="match status" value="1"/>
</dbReference>
<dbReference type="PANTHER" id="PTHR34043">
    <property type="entry name" value="ALPHA/BETA-HYDROLASES SUPERFAMILY PROTEIN"/>
    <property type="match status" value="1"/>
</dbReference>
<accession>A0A7S3PQM7</accession>
<dbReference type="GO" id="GO:0016787">
    <property type="term" value="F:hydrolase activity"/>
    <property type="evidence" value="ECO:0007669"/>
    <property type="project" value="UniProtKB-KW"/>
</dbReference>
<dbReference type="EMBL" id="HBIN01022053">
    <property type="protein sequence ID" value="CAE0446942.1"/>
    <property type="molecule type" value="Transcribed_RNA"/>
</dbReference>
<keyword evidence="2" id="KW-0964">Secreted</keyword>
<evidence type="ECO:0000256" key="3">
    <source>
        <dbReference type="ARBA" id="ARBA00022729"/>
    </source>
</evidence>
<name>A0A7S3PQM7_9STRA</name>
<evidence type="ECO:0000256" key="2">
    <source>
        <dbReference type="ARBA" id="ARBA00022525"/>
    </source>
</evidence>
<comment type="subcellular location">
    <subcellularLocation>
        <location evidence="1">Secreted</location>
    </subcellularLocation>
</comment>
<dbReference type="InterPro" id="IPR056304">
    <property type="entry name" value="Lip-like_C"/>
</dbReference>
<keyword evidence="5" id="KW-0443">Lipid metabolism</keyword>
<keyword evidence="3" id="KW-0732">Signal</keyword>
<organism evidence="7">
    <name type="scientific">Aplanochytrium stocchinoi</name>
    <dbReference type="NCBI Taxonomy" id="215587"/>
    <lineage>
        <taxon>Eukaryota</taxon>
        <taxon>Sar</taxon>
        <taxon>Stramenopiles</taxon>
        <taxon>Bigyra</taxon>
        <taxon>Labyrinthulomycetes</taxon>
        <taxon>Thraustochytrida</taxon>
        <taxon>Thraustochytriidae</taxon>
        <taxon>Aplanochytrium</taxon>
    </lineage>
</organism>
<proteinExistence type="predicted"/>
<dbReference type="SUPFAM" id="SSF53474">
    <property type="entry name" value="alpha/beta-Hydrolases"/>
    <property type="match status" value="1"/>
</dbReference>
<dbReference type="AlphaFoldDB" id="A0A7S3PQM7"/>
<sequence>MESNISGSALPLVLVCGFLGPSNEAWGNKYWGEALTLGMENSPVFVAPVSCMASAYDRACEVFAFLKGKRVDFGETHAKEYGHARYGLNYSGKGKHDQWSEANPVHLIGHSFGGNTVRVLAYLLSVDHFKCGTNVKWIRSITTISSPLQGSLITYVLGACEDHEQEKPVHRFSPGYLLGVGAHCFELLGGKLGLNRYVDLGLGHWNLQKQGIRGWIHALTGGHNGGGTPAVCNRDNAANDMTIAAAKRWNDLIKEKVDSTKLYEFHLVASKSVSRFSIAKSFQKHFYFGREEQQTERIVGNQNLNPFYWPAILCARDFFTYYGARMASSNSFETLKEKICPVKNGLDLRLECGSDGLCSTYSQFVSNPNDGSTSPLKDDHMILMKDLRNKIFTYGQHTIKLSETSHFSIVPFPDSMKCQRDFFVDLFFMLRNLGANLSPNPNAPE</sequence>
<dbReference type="Gene3D" id="3.40.50.1820">
    <property type="entry name" value="alpha/beta hydrolase"/>
    <property type="match status" value="1"/>
</dbReference>
<evidence type="ECO:0000256" key="5">
    <source>
        <dbReference type="ARBA" id="ARBA00023098"/>
    </source>
</evidence>
<dbReference type="Pfam" id="PF24708">
    <property type="entry name" value="Lip_C"/>
    <property type="match status" value="1"/>
</dbReference>
<evidence type="ECO:0000256" key="4">
    <source>
        <dbReference type="ARBA" id="ARBA00022801"/>
    </source>
</evidence>
<evidence type="ECO:0000256" key="1">
    <source>
        <dbReference type="ARBA" id="ARBA00004613"/>
    </source>
</evidence>
<dbReference type="GO" id="GO:0006629">
    <property type="term" value="P:lipid metabolic process"/>
    <property type="evidence" value="ECO:0007669"/>
    <property type="project" value="UniProtKB-KW"/>
</dbReference>
<evidence type="ECO:0000259" key="6">
    <source>
        <dbReference type="Pfam" id="PF24708"/>
    </source>
</evidence>
<gene>
    <name evidence="7" type="ORF">ASTO00021_LOCUS16930</name>
</gene>
<feature type="domain" description="Lipase-like C-terminal" evidence="6">
    <location>
        <begin position="11"/>
        <end position="223"/>
    </location>
</feature>
<dbReference type="InterPro" id="IPR029058">
    <property type="entry name" value="AB_hydrolase_fold"/>
</dbReference>
<evidence type="ECO:0000313" key="7">
    <source>
        <dbReference type="EMBL" id="CAE0446942.1"/>
    </source>
</evidence>
<reference evidence="7" key="1">
    <citation type="submission" date="2021-01" db="EMBL/GenBank/DDBJ databases">
        <authorList>
            <person name="Corre E."/>
            <person name="Pelletier E."/>
            <person name="Niang G."/>
            <person name="Scheremetjew M."/>
            <person name="Finn R."/>
            <person name="Kale V."/>
            <person name="Holt S."/>
            <person name="Cochrane G."/>
            <person name="Meng A."/>
            <person name="Brown T."/>
            <person name="Cohen L."/>
        </authorList>
    </citation>
    <scope>NUCLEOTIDE SEQUENCE</scope>
    <source>
        <strain evidence="7">GSBS06</strain>
    </source>
</reference>